<gene>
    <name evidence="1" type="ORF">SCLCIDRAFT_1209446</name>
</gene>
<organism evidence="1 2">
    <name type="scientific">Scleroderma citrinum Foug A</name>
    <dbReference type="NCBI Taxonomy" id="1036808"/>
    <lineage>
        <taxon>Eukaryota</taxon>
        <taxon>Fungi</taxon>
        <taxon>Dikarya</taxon>
        <taxon>Basidiomycota</taxon>
        <taxon>Agaricomycotina</taxon>
        <taxon>Agaricomycetes</taxon>
        <taxon>Agaricomycetidae</taxon>
        <taxon>Boletales</taxon>
        <taxon>Sclerodermatineae</taxon>
        <taxon>Sclerodermataceae</taxon>
        <taxon>Scleroderma</taxon>
    </lineage>
</organism>
<dbReference type="EMBL" id="KN822010">
    <property type="protein sequence ID" value="KIM68065.1"/>
    <property type="molecule type" value="Genomic_DNA"/>
</dbReference>
<evidence type="ECO:0000313" key="2">
    <source>
        <dbReference type="Proteomes" id="UP000053989"/>
    </source>
</evidence>
<dbReference type="InParanoid" id="A0A0C3E5J4"/>
<name>A0A0C3E5J4_9AGAM</name>
<proteinExistence type="predicted"/>
<protein>
    <submittedName>
        <fullName evidence="1">Uncharacterized protein</fullName>
    </submittedName>
</protein>
<keyword evidence="2" id="KW-1185">Reference proteome</keyword>
<sequence>MYMCMQRVNFRSFEIIYQRAPPPIGLTGEFSPEAVPHSGFRSSTHEQASIAVKW</sequence>
<accession>A0A0C3E5J4</accession>
<evidence type="ECO:0000313" key="1">
    <source>
        <dbReference type="EMBL" id="KIM68065.1"/>
    </source>
</evidence>
<dbReference type="Proteomes" id="UP000053989">
    <property type="component" value="Unassembled WGS sequence"/>
</dbReference>
<reference evidence="2" key="2">
    <citation type="submission" date="2015-01" db="EMBL/GenBank/DDBJ databases">
        <title>Evolutionary Origins and Diversification of the Mycorrhizal Mutualists.</title>
        <authorList>
            <consortium name="DOE Joint Genome Institute"/>
            <consortium name="Mycorrhizal Genomics Consortium"/>
            <person name="Kohler A."/>
            <person name="Kuo A."/>
            <person name="Nagy L.G."/>
            <person name="Floudas D."/>
            <person name="Copeland A."/>
            <person name="Barry K.W."/>
            <person name="Cichocki N."/>
            <person name="Veneault-Fourrey C."/>
            <person name="LaButti K."/>
            <person name="Lindquist E.A."/>
            <person name="Lipzen A."/>
            <person name="Lundell T."/>
            <person name="Morin E."/>
            <person name="Murat C."/>
            <person name="Riley R."/>
            <person name="Ohm R."/>
            <person name="Sun H."/>
            <person name="Tunlid A."/>
            <person name="Henrissat B."/>
            <person name="Grigoriev I.V."/>
            <person name="Hibbett D.S."/>
            <person name="Martin F."/>
        </authorList>
    </citation>
    <scope>NUCLEOTIDE SEQUENCE [LARGE SCALE GENOMIC DNA]</scope>
    <source>
        <strain evidence="2">Foug A</strain>
    </source>
</reference>
<dbReference type="AlphaFoldDB" id="A0A0C3E5J4"/>
<dbReference type="HOGENOM" id="CLU_3051761_0_0_1"/>
<reference evidence="1 2" key="1">
    <citation type="submission" date="2014-04" db="EMBL/GenBank/DDBJ databases">
        <authorList>
            <consortium name="DOE Joint Genome Institute"/>
            <person name="Kuo A."/>
            <person name="Kohler A."/>
            <person name="Nagy L.G."/>
            <person name="Floudas D."/>
            <person name="Copeland A."/>
            <person name="Barry K.W."/>
            <person name="Cichocki N."/>
            <person name="Veneault-Fourrey C."/>
            <person name="LaButti K."/>
            <person name="Lindquist E.A."/>
            <person name="Lipzen A."/>
            <person name="Lundell T."/>
            <person name="Morin E."/>
            <person name="Murat C."/>
            <person name="Sun H."/>
            <person name="Tunlid A."/>
            <person name="Henrissat B."/>
            <person name="Grigoriev I.V."/>
            <person name="Hibbett D.S."/>
            <person name="Martin F."/>
            <person name="Nordberg H.P."/>
            <person name="Cantor M.N."/>
            <person name="Hua S.X."/>
        </authorList>
    </citation>
    <scope>NUCLEOTIDE SEQUENCE [LARGE SCALE GENOMIC DNA]</scope>
    <source>
        <strain evidence="1 2">Foug A</strain>
    </source>
</reference>